<accession>A0A328VK03</accession>
<dbReference type="AlphaFoldDB" id="A0A328VK03"/>
<dbReference type="GO" id="GO:0005576">
    <property type="term" value="C:extracellular region"/>
    <property type="evidence" value="ECO:0007669"/>
    <property type="project" value="TreeGrafter"/>
</dbReference>
<dbReference type="PANTHER" id="PTHR30582">
    <property type="entry name" value="L,D-TRANSPEPTIDASE"/>
    <property type="match status" value="1"/>
</dbReference>
<keyword evidence="4 6" id="KW-0573">Peptidoglycan synthesis</keyword>
<protein>
    <recommendedName>
        <fullName evidence="7">L,D-TPase catalytic domain-containing protein</fullName>
    </recommendedName>
</protein>
<evidence type="ECO:0000313" key="8">
    <source>
        <dbReference type="EMBL" id="RAQ96502.1"/>
    </source>
</evidence>
<gene>
    <name evidence="8" type="ORF">A4R35_13220</name>
</gene>
<evidence type="ECO:0000313" key="9">
    <source>
        <dbReference type="Proteomes" id="UP000248706"/>
    </source>
</evidence>
<evidence type="ECO:0000256" key="2">
    <source>
        <dbReference type="ARBA" id="ARBA00022679"/>
    </source>
</evidence>
<feature type="active site" description="Proton donor/acceptor" evidence="6">
    <location>
        <position position="207"/>
    </location>
</feature>
<comment type="pathway">
    <text evidence="1 6">Cell wall biogenesis; peptidoglycan biosynthesis.</text>
</comment>
<name>A0A328VK03_9CHLR</name>
<keyword evidence="9" id="KW-1185">Reference proteome</keyword>
<dbReference type="Pfam" id="PF03734">
    <property type="entry name" value="YkuD"/>
    <property type="match status" value="1"/>
</dbReference>
<dbReference type="GO" id="GO:0071972">
    <property type="term" value="F:peptidoglycan L,D-transpeptidase activity"/>
    <property type="evidence" value="ECO:0007669"/>
    <property type="project" value="TreeGrafter"/>
</dbReference>
<evidence type="ECO:0000259" key="7">
    <source>
        <dbReference type="PROSITE" id="PS52029"/>
    </source>
</evidence>
<keyword evidence="5 6" id="KW-0961">Cell wall biogenesis/degradation</keyword>
<proteinExistence type="predicted"/>
<dbReference type="CDD" id="cd16913">
    <property type="entry name" value="YkuD_like"/>
    <property type="match status" value="1"/>
</dbReference>
<dbReference type="GO" id="GO:0008360">
    <property type="term" value="P:regulation of cell shape"/>
    <property type="evidence" value="ECO:0007669"/>
    <property type="project" value="UniProtKB-UniRule"/>
</dbReference>
<dbReference type="Gene3D" id="2.30.30.40">
    <property type="entry name" value="SH3 Domains"/>
    <property type="match status" value="1"/>
</dbReference>
<dbReference type="InterPro" id="IPR038063">
    <property type="entry name" value="Transpep_catalytic_dom"/>
</dbReference>
<dbReference type="GO" id="GO:0071555">
    <property type="term" value="P:cell wall organization"/>
    <property type="evidence" value="ECO:0007669"/>
    <property type="project" value="UniProtKB-UniRule"/>
</dbReference>
<dbReference type="SUPFAM" id="SSF141523">
    <property type="entry name" value="L,D-transpeptidase catalytic domain-like"/>
    <property type="match status" value="1"/>
</dbReference>
<evidence type="ECO:0000256" key="1">
    <source>
        <dbReference type="ARBA" id="ARBA00004752"/>
    </source>
</evidence>
<feature type="active site" description="Nucleophile" evidence="6">
    <location>
        <position position="237"/>
    </location>
</feature>
<dbReference type="UniPathway" id="UPA00219"/>
<organism evidence="8 9">
    <name type="scientific">Thermogemmatispora tikiterensis</name>
    <dbReference type="NCBI Taxonomy" id="1825093"/>
    <lineage>
        <taxon>Bacteria</taxon>
        <taxon>Bacillati</taxon>
        <taxon>Chloroflexota</taxon>
        <taxon>Ktedonobacteria</taxon>
        <taxon>Thermogemmatisporales</taxon>
        <taxon>Thermogemmatisporaceae</taxon>
        <taxon>Thermogemmatispora</taxon>
    </lineage>
</organism>
<dbReference type="PROSITE" id="PS52029">
    <property type="entry name" value="LD_TPASE"/>
    <property type="match status" value="1"/>
</dbReference>
<evidence type="ECO:0000256" key="3">
    <source>
        <dbReference type="ARBA" id="ARBA00022960"/>
    </source>
</evidence>
<evidence type="ECO:0000256" key="4">
    <source>
        <dbReference type="ARBA" id="ARBA00022984"/>
    </source>
</evidence>
<dbReference type="InterPro" id="IPR005490">
    <property type="entry name" value="LD_TPept_cat_dom"/>
</dbReference>
<dbReference type="PANTHER" id="PTHR30582:SF2">
    <property type="entry name" value="L,D-TRANSPEPTIDASE YCIB-RELATED"/>
    <property type="match status" value="1"/>
</dbReference>
<dbReference type="Proteomes" id="UP000248706">
    <property type="component" value="Unassembled WGS sequence"/>
</dbReference>
<feature type="domain" description="L,D-TPase catalytic" evidence="7">
    <location>
        <begin position="126"/>
        <end position="261"/>
    </location>
</feature>
<dbReference type="EMBL" id="MCIF01000002">
    <property type="protein sequence ID" value="RAQ96502.1"/>
    <property type="molecule type" value="Genomic_DNA"/>
</dbReference>
<keyword evidence="3 6" id="KW-0133">Cell shape</keyword>
<sequence length="263" mass="29006">MEDTMRAISRKHIALIMLLAFLVALTFSFAPLPGTSATAQAAATWKGITINWSNVRRGSSTQYAVVSVYAPNTSVTVYASVAGQNIWGSPYWYRVSPLNSAPLYIYSGLVVKAQSSSQASPYGSGKVIVVVLSKQWLYAYDNGRQVFNTAITSGRPSLPTPTGTFHVLRKLHPTTFYSPWPPGSPYYYPPTFINYALEFDWGGYFLHDAWWHGIFGPGTNGWHYDPVAGWTWGSHGCVEMSVKAAAWLYNWAPVGTTVIVKSN</sequence>
<dbReference type="GO" id="GO:0018104">
    <property type="term" value="P:peptidoglycan-protein cross-linking"/>
    <property type="evidence" value="ECO:0007669"/>
    <property type="project" value="TreeGrafter"/>
</dbReference>
<evidence type="ECO:0000256" key="5">
    <source>
        <dbReference type="ARBA" id="ARBA00023316"/>
    </source>
</evidence>
<reference evidence="8 9" key="1">
    <citation type="submission" date="2016-08" db="EMBL/GenBank/DDBJ databases">
        <title>Analysis of Carbohydrate Active Enzymes in Thermogemmatispora T81 Reveals Carbohydrate Degradation Ability.</title>
        <authorList>
            <person name="Tomazini A."/>
            <person name="Lal S."/>
            <person name="Stott M."/>
            <person name="Henrissat B."/>
            <person name="Polikarpov I."/>
            <person name="Sparling R."/>
            <person name="Levin D.B."/>
        </authorList>
    </citation>
    <scope>NUCLEOTIDE SEQUENCE [LARGE SCALE GENOMIC DNA]</scope>
    <source>
        <strain evidence="8 9">T81</strain>
    </source>
</reference>
<keyword evidence="2" id="KW-0808">Transferase</keyword>
<comment type="caution">
    <text evidence="8">The sequence shown here is derived from an EMBL/GenBank/DDBJ whole genome shotgun (WGS) entry which is preliminary data.</text>
</comment>
<dbReference type="GO" id="GO:0016740">
    <property type="term" value="F:transferase activity"/>
    <property type="evidence" value="ECO:0007669"/>
    <property type="project" value="UniProtKB-KW"/>
</dbReference>
<evidence type="ECO:0000256" key="6">
    <source>
        <dbReference type="PROSITE-ProRule" id="PRU01373"/>
    </source>
</evidence>
<dbReference type="Gene3D" id="2.40.440.10">
    <property type="entry name" value="L,D-transpeptidase catalytic domain-like"/>
    <property type="match status" value="1"/>
</dbReference>
<dbReference type="InterPro" id="IPR050979">
    <property type="entry name" value="LD-transpeptidase"/>
</dbReference>